<protein>
    <submittedName>
        <fullName evidence="2">Uncharacterized protein</fullName>
    </submittedName>
</protein>
<dbReference type="AlphaFoldDB" id="S7Q5G1"/>
<evidence type="ECO:0000313" key="3">
    <source>
        <dbReference type="Proteomes" id="UP000030669"/>
    </source>
</evidence>
<name>S7Q5G1_GLOTA</name>
<sequence>MADRFSDIVSCLGGPAVTPSDIEWVVDLPAGKQLVDWIVAQVEGAPESDEAISQLSNEQGLKACLSDIALETEELETLRKAQQLNLAVQDSDQWLLSKYLSPSRLRYSGLIFPGCRTAAFSRSSLQGQTQIGNGQPSLASMRSDIIHRHEVQKHNLKAFQDYLPGPQEVEAEASRLQSSLLSDKVAPMAVVQELQELLERMIEEEDSQPAVIGKLAEEVRSQLQNAWLADQVAVLQAQGEILDMTITDFEQNLIPPITQLYQSLSLSDARAREAEALVSALVEEIEEIADDVQDVKNTRSSDIAEFGTTRESEDARLEARIKEILEKSHNWVNREAVWVTNLPLSLNEVTAGHGALLSTAYQNSHVNTSAPFSVPMEVADLAQDAERRIAELRASIDILTKVSSLIVLLILPAQVMFFTSIPLLNLKGTAPSEYQYYVLDKSSVINGLRFELWDRSTSKGSEGQPGFSPEQVACSAEYQRPQDLSPHCQVATASLMPHDITQHLVSDCSFAWSMLDDLAPRSTLAFATWERVYEAYGRI</sequence>
<reference evidence="2 3" key="1">
    <citation type="journal article" date="2012" name="Science">
        <title>The Paleozoic origin of enzymatic lignin decomposition reconstructed from 31 fungal genomes.</title>
        <authorList>
            <person name="Floudas D."/>
            <person name="Binder M."/>
            <person name="Riley R."/>
            <person name="Barry K."/>
            <person name="Blanchette R.A."/>
            <person name="Henrissat B."/>
            <person name="Martinez A.T."/>
            <person name="Otillar R."/>
            <person name="Spatafora J.W."/>
            <person name="Yadav J.S."/>
            <person name="Aerts A."/>
            <person name="Benoit I."/>
            <person name="Boyd A."/>
            <person name="Carlson A."/>
            <person name="Copeland A."/>
            <person name="Coutinho P.M."/>
            <person name="de Vries R.P."/>
            <person name="Ferreira P."/>
            <person name="Findley K."/>
            <person name="Foster B."/>
            <person name="Gaskell J."/>
            <person name="Glotzer D."/>
            <person name="Gorecki P."/>
            <person name="Heitman J."/>
            <person name="Hesse C."/>
            <person name="Hori C."/>
            <person name="Igarashi K."/>
            <person name="Jurgens J.A."/>
            <person name="Kallen N."/>
            <person name="Kersten P."/>
            <person name="Kohler A."/>
            <person name="Kuees U."/>
            <person name="Kumar T.K.A."/>
            <person name="Kuo A."/>
            <person name="LaButti K."/>
            <person name="Larrondo L.F."/>
            <person name="Lindquist E."/>
            <person name="Ling A."/>
            <person name="Lombard V."/>
            <person name="Lucas S."/>
            <person name="Lundell T."/>
            <person name="Martin R."/>
            <person name="McLaughlin D.J."/>
            <person name="Morgenstern I."/>
            <person name="Morin E."/>
            <person name="Murat C."/>
            <person name="Nagy L.G."/>
            <person name="Nolan M."/>
            <person name="Ohm R.A."/>
            <person name="Patyshakuliyeva A."/>
            <person name="Rokas A."/>
            <person name="Ruiz-Duenas F.J."/>
            <person name="Sabat G."/>
            <person name="Salamov A."/>
            <person name="Samejima M."/>
            <person name="Schmutz J."/>
            <person name="Slot J.C."/>
            <person name="St John F."/>
            <person name="Stenlid J."/>
            <person name="Sun H."/>
            <person name="Sun S."/>
            <person name="Syed K."/>
            <person name="Tsang A."/>
            <person name="Wiebenga A."/>
            <person name="Young D."/>
            <person name="Pisabarro A."/>
            <person name="Eastwood D.C."/>
            <person name="Martin F."/>
            <person name="Cullen D."/>
            <person name="Grigoriev I.V."/>
            <person name="Hibbett D.S."/>
        </authorList>
    </citation>
    <scope>NUCLEOTIDE SEQUENCE [LARGE SCALE GENOMIC DNA]</scope>
    <source>
        <strain evidence="2 3">ATCC 11539</strain>
    </source>
</reference>
<dbReference type="GeneID" id="19300750"/>
<dbReference type="KEGG" id="gtr:GLOTRDRAFT_121484"/>
<organism evidence="2 3">
    <name type="scientific">Gloeophyllum trabeum (strain ATCC 11539 / FP-39264 / Madison 617)</name>
    <name type="common">Brown rot fungus</name>
    <dbReference type="NCBI Taxonomy" id="670483"/>
    <lineage>
        <taxon>Eukaryota</taxon>
        <taxon>Fungi</taxon>
        <taxon>Dikarya</taxon>
        <taxon>Basidiomycota</taxon>
        <taxon>Agaricomycotina</taxon>
        <taxon>Agaricomycetes</taxon>
        <taxon>Gloeophyllales</taxon>
        <taxon>Gloeophyllaceae</taxon>
        <taxon>Gloeophyllum</taxon>
    </lineage>
</organism>
<keyword evidence="3" id="KW-1185">Reference proteome</keyword>
<accession>S7Q5G1</accession>
<dbReference type="Proteomes" id="UP000030669">
    <property type="component" value="Unassembled WGS sequence"/>
</dbReference>
<keyword evidence="1" id="KW-0175">Coiled coil</keyword>
<evidence type="ECO:0000256" key="1">
    <source>
        <dbReference type="SAM" id="Coils"/>
    </source>
</evidence>
<proteinExistence type="predicted"/>
<evidence type="ECO:0000313" key="2">
    <source>
        <dbReference type="EMBL" id="EPQ55286.1"/>
    </source>
</evidence>
<dbReference type="EMBL" id="KB469302">
    <property type="protein sequence ID" value="EPQ55286.1"/>
    <property type="molecule type" value="Genomic_DNA"/>
</dbReference>
<dbReference type="OMA" id="EEIEWAM"/>
<dbReference type="HOGENOM" id="CLU_505316_0_0_1"/>
<feature type="coiled-coil region" evidence="1">
    <location>
        <begin position="271"/>
        <end position="298"/>
    </location>
</feature>
<dbReference type="RefSeq" id="XP_007866432.1">
    <property type="nucleotide sequence ID" value="XM_007868241.1"/>
</dbReference>
<dbReference type="OrthoDB" id="2754287at2759"/>
<dbReference type="eggNOG" id="ENOG502SZ7G">
    <property type="taxonomic scope" value="Eukaryota"/>
</dbReference>
<gene>
    <name evidence="2" type="ORF">GLOTRDRAFT_121484</name>
</gene>